<gene>
    <name evidence="1" type="ORF">GMARGA_LOCUS38663</name>
</gene>
<evidence type="ECO:0000313" key="1">
    <source>
        <dbReference type="EMBL" id="CAG8847421.1"/>
    </source>
</evidence>
<accession>A0ABN7X3T2</accession>
<dbReference type="Proteomes" id="UP000789901">
    <property type="component" value="Unassembled WGS sequence"/>
</dbReference>
<dbReference type="EMBL" id="CAJVQB010087548">
    <property type="protein sequence ID" value="CAG8847421.1"/>
    <property type="molecule type" value="Genomic_DNA"/>
</dbReference>
<sequence length="82" mass="9530">MDQVIKTTYVDLNNHRILNYSEIDLNTVKISDIGIQRSTKDILIYLIPQLEKKDIFYSSNPTIHLRVSGDRRNTGSKIKHVM</sequence>
<organism evidence="1 2">
    <name type="scientific">Gigaspora margarita</name>
    <dbReference type="NCBI Taxonomy" id="4874"/>
    <lineage>
        <taxon>Eukaryota</taxon>
        <taxon>Fungi</taxon>
        <taxon>Fungi incertae sedis</taxon>
        <taxon>Mucoromycota</taxon>
        <taxon>Glomeromycotina</taxon>
        <taxon>Glomeromycetes</taxon>
        <taxon>Diversisporales</taxon>
        <taxon>Gigasporaceae</taxon>
        <taxon>Gigaspora</taxon>
    </lineage>
</organism>
<feature type="non-terminal residue" evidence="1">
    <location>
        <position position="82"/>
    </location>
</feature>
<name>A0ABN7X3T2_GIGMA</name>
<reference evidence="1 2" key="1">
    <citation type="submission" date="2021-06" db="EMBL/GenBank/DDBJ databases">
        <authorList>
            <person name="Kallberg Y."/>
            <person name="Tangrot J."/>
            <person name="Rosling A."/>
        </authorList>
    </citation>
    <scope>NUCLEOTIDE SEQUENCE [LARGE SCALE GENOMIC DNA]</scope>
    <source>
        <strain evidence="1 2">120-4 pot B 10/14</strain>
    </source>
</reference>
<proteinExistence type="predicted"/>
<protein>
    <submittedName>
        <fullName evidence="1">12860_t:CDS:1</fullName>
    </submittedName>
</protein>
<keyword evidence="2" id="KW-1185">Reference proteome</keyword>
<comment type="caution">
    <text evidence="1">The sequence shown here is derived from an EMBL/GenBank/DDBJ whole genome shotgun (WGS) entry which is preliminary data.</text>
</comment>
<evidence type="ECO:0000313" key="2">
    <source>
        <dbReference type="Proteomes" id="UP000789901"/>
    </source>
</evidence>